<dbReference type="InterPro" id="IPR029044">
    <property type="entry name" value="Nucleotide-diphossugar_trans"/>
</dbReference>
<keyword evidence="2" id="KW-0808">Transferase</keyword>
<dbReference type="Gene3D" id="3.90.550.10">
    <property type="entry name" value="Spore Coat Polysaccharide Biosynthesis Protein SpsA, Chain A"/>
    <property type="match status" value="1"/>
</dbReference>
<dbReference type="SUPFAM" id="SSF53448">
    <property type="entry name" value="Nucleotide-diphospho-sugar transferases"/>
    <property type="match status" value="1"/>
</dbReference>
<dbReference type="InterPro" id="IPR001173">
    <property type="entry name" value="Glyco_trans_2-like"/>
</dbReference>
<dbReference type="EMBL" id="MN173773">
    <property type="protein sequence ID" value="QED89913.1"/>
    <property type="molecule type" value="Genomic_DNA"/>
</dbReference>
<dbReference type="AlphaFoldDB" id="A0A5B9BMN3"/>
<organism evidence="2">
    <name type="scientific">Klebsiella pneumoniae</name>
    <dbReference type="NCBI Taxonomy" id="573"/>
    <lineage>
        <taxon>Bacteria</taxon>
        <taxon>Pseudomonadati</taxon>
        <taxon>Pseudomonadota</taxon>
        <taxon>Gammaproteobacteria</taxon>
        <taxon>Enterobacterales</taxon>
        <taxon>Enterobacteriaceae</taxon>
        <taxon>Klebsiella/Raoultella group</taxon>
        <taxon>Klebsiella</taxon>
        <taxon>Klebsiella pneumoniae complex</taxon>
    </lineage>
</organism>
<protein>
    <submittedName>
        <fullName evidence="2">Glycosyltransferase</fullName>
    </submittedName>
</protein>
<evidence type="ECO:0000313" key="2">
    <source>
        <dbReference type="EMBL" id="QED89913.1"/>
    </source>
</evidence>
<sequence length="310" mass="35662">MNINDKIAILLCTYNGEKYLREQVDSIINQTYQEWVIYVSDDGSTDGTIAILEEYQRQLGEDRLVITHGPRKGFAWNFISSLQNNGINCNHFAFCDQDDIWYADKLARGVQYLANFSQKNEPAVYCGRTKLIDGDGQAIGYSPLFEYKPSFCNALVQSIAGGNTMILNYPAKELVSKTPCYNEIISHDWWIYILVSGCNGHMYYDPNPSIYYRQHGDNIIGSNISMTARVLRIRKLMDGKFKIWNQKNIDLLQSFDAQLTVENKQKLKDFVKLRSSCLVDRFRTFCKLKPYRQTTLGNIALFMAVLLKKL</sequence>
<gene>
    <name evidence="2" type="primary">orf3</name>
</gene>
<dbReference type="PANTHER" id="PTHR22916">
    <property type="entry name" value="GLYCOSYLTRANSFERASE"/>
    <property type="match status" value="1"/>
</dbReference>
<dbReference type="GO" id="GO:0016758">
    <property type="term" value="F:hexosyltransferase activity"/>
    <property type="evidence" value="ECO:0007669"/>
    <property type="project" value="UniProtKB-ARBA"/>
</dbReference>
<name>A0A5B9BMN3_KLEPN</name>
<feature type="domain" description="Glycosyltransferase 2-like" evidence="1">
    <location>
        <begin position="9"/>
        <end position="142"/>
    </location>
</feature>
<dbReference type="CDD" id="cd04196">
    <property type="entry name" value="GT_2_like_d"/>
    <property type="match status" value="1"/>
</dbReference>
<accession>A0A5B9BMN3</accession>
<dbReference type="Pfam" id="PF00535">
    <property type="entry name" value="Glycos_transf_2"/>
    <property type="match status" value="1"/>
</dbReference>
<reference evidence="2" key="1">
    <citation type="submission" date="2019-07" db="EMBL/GenBank/DDBJ databases">
        <authorList>
            <person name="Mann E."/>
            <person name="Kelly S.D."/>
            <person name="Al-Abdul-Wahid S."/>
            <person name="Clarke B.R."/>
            <person name="Ovchinnikova O.G."/>
            <person name="Liu B."/>
            <person name="Whitfield C."/>
        </authorList>
    </citation>
    <scope>NUCLEOTIDE SEQUENCE</scope>
    <source>
        <strain evidence="2">264-1</strain>
    </source>
</reference>
<proteinExistence type="predicted"/>
<evidence type="ECO:0000259" key="1">
    <source>
        <dbReference type="Pfam" id="PF00535"/>
    </source>
</evidence>
<dbReference type="PANTHER" id="PTHR22916:SF3">
    <property type="entry name" value="UDP-GLCNAC:BETAGAL BETA-1,3-N-ACETYLGLUCOSAMINYLTRANSFERASE-LIKE PROTEIN 1"/>
    <property type="match status" value="1"/>
</dbReference>